<evidence type="ECO:0000259" key="3">
    <source>
        <dbReference type="Pfam" id="PF04836"/>
    </source>
</evidence>
<reference evidence="5" key="2">
    <citation type="submission" date="2023-03" db="EMBL/GenBank/DDBJ databases">
        <authorList>
            <person name="Inwood S.N."/>
            <person name="Skelly J.G."/>
            <person name="Guhlin J."/>
            <person name="Harrop T.W.R."/>
            <person name="Goldson S.G."/>
            <person name="Dearden P.K."/>
        </authorList>
    </citation>
    <scope>NUCLEOTIDE SEQUENCE</scope>
    <source>
        <strain evidence="5">Lincoln</strain>
        <tissue evidence="5">Whole body</tissue>
    </source>
</reference>
<sequence>MPAKGGRRGKSGHNHHGKRGEVTSDDDSSNNDAASIISSQSDNRSILADDINDNNEIEELSQQEIFEDKLKEAIDGLTQKSAKGRTQCFSGIEKIFALKYVPEFVEDRKMTIADCIERGLKKGRSDERCTAARLSTLLCVQLGAFESAEVVCQDLKSTLTFIANDNTASIQARAECCWALSMNHFFSGNDATDTIDNIQLLSNIFAGSYLKGNGAAATVSSELATLHAAALSAWTLLLTIMTPSEVYTLLGNNGTNNYMPSLDRLRQLLQSPHLDVRISAGEALAVIFELGREFSEDYEQDWALDLIDVLRDLATDSNKYRAKKDRKQQRASFRDILRYIEEDVVPEMQIRFGKETLYLEGWCPRIQYNACCRLLGPGINIHLAENQLLREIFHLGHAIPLTTSQKTTKLERTLMNAAAFKARTIQRNKNRDKRSAAIAQ</sequence>
<dbReference type="Proteomes" id="UP001168972">
    <property type="component" value="Unassembled WGS sequence"/>
</dbReference>
<feature type="region of interest" description="Disordered" evidence="2">
    <location>
        <begin position="1"/>
        <end position="41"/>
    </location>
</feature>
<dbReference type="InterPro" id="IPR011989">
    <property type="entry name" value="ARM-like"/>
</dbReference>
<feature type="domain" description="Interferon-related developmental regulator N-terminal" evidence="4">
    <location>
        <begin position="34"/>
        <end position="341"/>
    </location>
</feature>
<keyword evidence="6" id="KW-1185">Reference proteome</keyword>
<name>A0AA39FCK6_MICHY</name>
<protein>
    <recommendedName>
        <fullName evidence="7">Interferon-related developmental regulator 1</fullName>
    </recommendedName>
</protein>
<dbReference type="EMBL" id="JAQQBR010001832">
    <property type="protein sequence ID" value="KAK0167030.1"/>
    <property type="molecule type" value="Genomic_DNA"/>
</dbReference>
<evidence type="ECO:0000313" key="6">
    <source>
        <dbReference type="Proteomes" id="UP001168972"/>
    </source>
</evidence>
<reference evidence="5" key="1">
    <citation type="journal article" date="2023" name="bioRxiv">
        <title>Scaffold-level genome assemblies of two parasitoid biocontrol wasps reveal the parthenogenesis mechanism and an associated novel virus.</title>
        <authorList>
            <person name="Inwood S."/>
            <person name="Skelly J."/>
            <person name="Guhlin J."/>
            <person name="Harrop T."/>
            <person name="Goldson S."/>
            <person name="Dearden P."/>
        </authorList>
    </citation>
    <scope>NUCLEOTIDE SEQUENCE</scope>
    <source>
        <strain evidence="5">Lincoln</strain>
        <tissue evidence="5">Whole body</tissue>
    </source>
</reference>
<dbReference type="Pfam" id="PF04836">
    <property type="entry name" value="IFRD_C"/>
    <property type="match status" value="1"/>
</dbReference>
<proteinExistence type="inferred from homology"/>
<evidence type="ECO:0000313" key="5">
    <source>
        <dbReference type="EMBL" id="KAK0167030.1"/>
    </source>
</evidence>
<accession>A0AA39FCK6</accession>
<gene>
    <name evidence="5" type="ORF">PV327_004479</name>
</gene>
<dbReference type="Gene3D" id="1.25.10.10">
    <property type="entry name" value="Leucine-rich Repeat Variant"/>
    <property type="match status" value="1"/>
</dbReference>
<dbReference type="InterPro" id="IPR016024">
    <property type="entry name" value="ARM-type_fold"/>
</dbReference>
<dbReference type="PANTHER" id="PTHR12354:SF1">
    <property type="entry name" value="INTERFERON-RELATED DEVELOPMENTAL REGULATOR 1"/>
    <property type="match status" value="1"/>
</dbReference>
<feature type="compositionally biased region" description="Low complexity" evidence="2">
    <location>
        <begin position="30"/>
        <end position="41"/>
    </location>
</feature>
<dbReference type="PANTHER" id="PTHR12354">
    <property type="entry name" value="INTERFERON-RELATED DEVELOPMENTAL REGULATOR"/>
    <property type="match status" value="1"/>
</dbReference>
<dbReference type="SUPFAM" id="SSF48371">
    <property type="entry name" value="ARM repeat"/>
    <property type="match status" value="1"/>
</dbReference>
<evidence type="ECO:0008006" key="7">
    <source>
        <dbReference type="Google" id="ProtNLM"/>
    </source>
</evidence>
<evidence type="ECO:0000256" key="1">
    <source>
        <dbReference type="ARBA" id="ARBA00008828"/>
    </source>
</evidence>
<comment type="similarity">
    <text evidence="1">Belongs to the IFRD family.</text>
</comment>
<dbReference type="Pfam" id="PF05004">
    <property type="entry name" value="IFRD"/>
    <property type="match status" value="1"/>
</dbReference>
<evidence type="ECO:0000256" key="2">
    <source>
        <dbReference type="SAM" id="MobiDB-lite"/>
    </source>
</evidence>
<feature type="compositionally biased region" description="Basic residues" evidence="2">
    <location>
        <begin position="1"/>
        <end position="18"/>
    </location>
</feature>
<feature type="domain" description="Interferon-related developmental regulator C-terminal" evidence="3">
    <location>
        <begin position="386"/>
        <end position="435"/>
    </location>
</feature>
<comment type="caution">
    <text evidence="5">The sequence shown here is derived from an EMBL/GenBank/DDBJ whole genome shotgun (WGS) entry which is preliminary data.</text>
</comment>
<dbReference type="InterPro" id="IPR039777">
    <property type="entry name" value="IFRD"/>
</dbReference>
<evidence type="ECO:0000259" key="4">
    <source>
        <dbReference type="Pfam" id="PF05004"/>
    </source>
</evidence>
<organism evidence="5 6">
    <name type="scientific">Microctonus hyperodae</name>
    <name type="common">Parasitoid wasp</name>
    <dbReference type="NCBI Taxonomy" id="165561"/>
    <lineage>
        <taxon>Eukaryota</taxon>
        <taxon>Metazoa</taxon>
        <taxon>Ecdysozoa</taxon>
        <taxon>Arthropoda</taxon>
        <taxon>Hexapoda</taxon>
        <taxon>Insecta</taxon>
        <taxon>Pterygota</taxon>
        <taxon>Neoptera</taxon>
        <taxon>Endopterygota</taxon>
        <taxon>Hymenoptera</taxon>
        <taxon>Apocrita</taxon>
        <taxon>Ichneumonoidea</taxon>
        <taxon>Braconidae</taxon>
        <taxon>Euphorinae</taxon>
        <taxon>Microctonus</taxon>
    </lineage>
</organism>
<dbReference type="AlphaFoldDB" id="A0AA39FCK6"/>
<dbReference type="InterPro" id="IPR006921">
    <property type="entry name" value="Interferon-rel_develop_reg_C"/>
</dbReference>
<dbReference type="InterPro" id="IPR007701">
    <property type="entry name" value="Interferon-rel_develop_reg_N"/>
</dbReference>